<keyword evidence="2" id="KW-1185">Reference proteome</keyword>
<dbReference type="RefSeq" id="WP_085803788.1">
    <property type="nucleotide sequence ID" value="NZ_FWFX01000001.1"/>
</dbReference>
<evidence type="ECO:0000313" key="2">
    <source>
        <dbReference type="Proteomes" id="UP000193061"/>
    </source>
</evidence>
<sequence length="129" mass="14661">MPERYEMLTKAFESLSIEPTEFGHVDHVGVAFLLLRKYDILKATCVYCETINTIATRVGAARIFNVTTTLAFLSIIAERLQSDDYVDAEAFIARNQDLIMQNPLKSHYSMKWLQSGQARTRFLLPDLAA</sequence>
<reference evidence="1 2" key="1">
    <citation type="submission" date="2017-03" db="EMBL/GenBank/DDBJ databases">
        <authorList>
            <person name="Afonso C.L."/>
            <person name="Miller P.J."/>
            <person name="Scott M.A."/>
            <person name="Spackman E."/>
            <person name="Goraichik I."/>
            <person name="Dimitrov K.M."/>
            <person name="Suarez D.L."/>
            <person name="Swayne D.E."/>
        </authorList>
    </citation>
    <scope>NUCLEOTIDE SEQUENCE [LARGE SCALE GENOMIC DNA]</scope>
    <source>
        <strain evidence="1 2">CECT 7450</strain>
    </source>
</reference>
<protein>
    <submittedName>
        <fullName evidence="1">Uncharacterized protein</fullName>
    </submittedName>
</protein>
<accession>A0A1X6Y9A5</accession>
<evidence type="ECO:0000313" key="1">
    <source>
        <dbReference type="EMBL" id="SLN14026.1"/>
    </source>
</evidence>
<dbReference type="OrthoDB" id="72030at2"/>
<proteinExistence type="predicted"/>
<name>A0A1X6Y9A5_9RHOB</name>
<gene>
    <name evidence="1" type="ORF">ROA7450_00241</name>
</gene>
<dbReference type="EMBL" id="FWFX01000001">
    <property type="protein sequence ID" value="SLN14026.1"/>
    <property type="molecule type" value="Genomic_DNA"/>
</dbReference>
<dbReference type="AlphaFoldDB" id="A0A1X6Y9A5"/>
<organism evidence="1 2">
    <name type="scientific">Roseovarius albus</name>
    <dbReference type="NCBI Taxonomy" id="1247867"/>
    <lineage>
        <taxon>Bacteria</taxon>
        <taxon>Pseudomonadati</taxon>
        <taxon>Pseudomonadota</taxon>
        <taxon>Alphaproteobacteria</taxon>
        <taxon>Rhodobacterales</taxon>
        <taxon>Roseobacteraceae</taxon>
        <taxon>Roseovarius</taxon>
    </lineage>
</organism>
<dbReference type="Proteomes" id="UP000193061">
    <property type="component" value="Unassembled WGS sequence"/>
</dbReference>